<dbReference type="InterPro" id="IPR020471">
    <property type="entry name" value="AKR"/>
</dbReference>
<dbReference type="EMBL" id="JAVRHO010000001">
    <property type="protein sequence ID" value="MDT0645161.1"/>
    <property type="molecule type" value="Genomic_DNA"/>
</dbReference>
<evidence type="ECO:0000256" key="2">
    <source>
        <dbReference type="ARBA" id="ARBA00022857"/>
    </source>
</evidence>
<keyword evidence="6" id="KW-1185">Reference proteome</keyword>
<feature type="domain" description="NADP-dependent oxidoreductase" evidence="4">
    <location>
        <begin position="26"/>
        <end position="262"/>
    </location>
</feature>
<comment type="caution">
    <text evidence="5">The sequence shown here is derived from an EMBL/GenBank/DDBJ whole genome shotgun (WGS) entry which is preliminary data.</text>
</comment>
<name>A0ABU3CFU3_9FLAO</name>
<sequence>MDLTDIRGTISLRNGVDMPYLGLGVYKSNNGDEVIKAVHSALEIGYRHIDTASMYKNEEGVGEAIRSSGVLRDEIFVTTKVWNDDEGYESTLKAFEKSLKSLQIKYIDLYLIHWPTAKYIDTWRALEKLYRDGKAKAIGVCNCMEHHLEELKNKSEVIPMVLQNEFHPRLVQRDLIDYCKKNNIQYEAWSPLMRGKVMQIEELKQLARKYDKSVAQLVIRWSLQKGVLTIPKSVHKQRILENSQVFDFQILLEDMARIDMLDREERTGAHPDNFMSHFAAKERNKK</sequence>
<proteinExistence type="inferred from homology"/>
<dbReference type="PIRSF" id="PIRSF000097">
    <property type="entry name" value="AKR"/>
    <property type="match status" value="1"/>
</dbReference>
<keyword evidence="3" id="KW-0560">Oxidoreductase</keyword>
<comment type="similarity">
    <text evidence="1">Belongs to the aldo/keto reductase family.</text>
</comment>
<evidence type="ECO:0000313" key="6">
    <source>
        <dbReference type="Proteomes" id="UP001245285"/>
    </source>
</evidence>
<dbReference type="InterPro" id="IPR036812">
    <property type="entry name" value="NAD(P)_OxRdtase_dom_sf"/>
</dbReference>
<dbReference type="PROSITE" id="PS00063">
    <property type="entry name" value="ALDOKETO_REDUCTASE_3"/>
    <property type="match status" value="1"/>
</dbReference>
<gene>
    <name evidence="5" type="ORF">RM545_00530</name>
</gene>
<keyword evidence="2" id="KW-0521">NADP</keyword>
<dbReference type="Proteomes" id="UP001245285">
    <property type="component" value="Unassembled WGS sequence"/>
</dbReference>
<evidence type="ECO:0000313" key="5">
    <source>
        <dbReference type="EMBL" id="MDT0645161.1"/>
    </source>
</evidence>
<dbReference type="InterPro" id="IPR023210">
    <property type="entry name" value="NADP_OxRdtase_dom"/>
</dbReference>
<dbReference type="SUPFAM" id="SSF51430">
    <property type="entry name" value="NAD(P)-linked oxidoreductase"/>
    <property type="match status" value="1"/>
</dbReference>
<evidence type="ECO:0000259" key="4">
    <source>
        <dbReference type="Pfam" id="PF00248"/>
    </source>
</evidence>
<protein>
    <submittedName>
        <fullName evidence="5">Aldo/keto reductase</fullName>
    </submittedName>
</protein>
<dbReference type="Gene3D" id="3.20.20.100">
    <property type="entry name" value="NADP-dependent oxidoreductase domain"/>
    <property type="match status" value="1"/>
</dbReference>
<evidence type="ECO:0000256" key="3">
    <source>
        <dbReference type="ARBA" id="ARBA00023002"/>
    </source>
</evidence>
<dbReference type="PROSITE" id="PS00798">
    <property type="entry name" value="ALDOKETO_REDUCTASE_1"/>
    <property type="match status" value="1"/>
</dbReference>
<dbReference type="PANTHER" id="PTHR43827">
    <property type="entry name" value="2,5-DIKETO-D-GLUCONIC ACID REDUCTASE"/>
    <property type="match status" value="1"/>
</dbReference>
<evidence type="ECO:0000256" key="1">
    <source>
        <dbReference type="ARBA" id="ARBA00007905"/>
    </source>
</evidence>
<dbReference type="PANTHER" id="PTHR43827:SF3">
    <property type="entry name" value="NADP-DEPENDENT OXIDOREDUCTASE DOMAIN-CONTAINING PROTEIN"/>
    <property type="match status" value="1"/>
</dbReference>
<dbReference type="PRINTS" id="PR00069">
    <property type="entry name" value="ALDKETRDTASE"/>
</dbReference>
<dbReference type="InterPro" id="IPR018170">
    <property type="entry name" value="Aldo/ket_reductase_CS"/>
</dbReference>
<reference evidence="5 6" key="1">
    <citation type="submission" date="2023-09" db="EMBL/GenBank/DDBJ databases">
        <authorList>
            <person name="Rey-Velasco X."/>
        </authorList>
    </citation>
    <scope>NUCLEOTIDE SEQUENCE [LARGE SCALE GENOMIC DNA]</scope>
    <source>
        <strain evidence="5 6">F260</strain>
    </source>
</reference>
<organism evidence="5 6">
    <name type="scientific">Autumnicola lenta</name>
    <dbReference type="NCBI Taxonomy" id="3075593"/>
    <lineage>
        <taxon>Bacteria</taxon>
        <taxon>Pseudomonadati</taxon>
        <taxon>Bacteroidota</taxon>
        <taxon>Flavobacteriia</taxon>
        <taxon>Flavobacteriales</taxon>
        <taxon>Flavobacteriaceae</taxon>
        <taxon>Autumnicola</taxon>
    </lineage>
</organism>
<accession>A0ABU3CFU3</accession>
<dbReference type="Pfam" id="PF00248">
    <property type="entry name" value="Aldo_ket_red"/>
    <property type="match status" value="1"/>
</dbReference>
<dbReference type="RefSeq" id="WP_311493311.1">
    <property type="nucleotide sequence ID" value="NZ_JAVRHO010000001.1"/>
</dbReference>